<reference evidence="2" key="1">
    <citation type="journal article" date="2023" name="G3 (Bethesda)">
        <title>A reference genome for the long-term kleptoplast-retaining sea slug Elysia crispata morphotype clarki.</title>
        <authorList>
            <person name="Eastman K.E."/>
            <person name="Pendleton A.L."/>
            <person name="Shaikh M.A."/>
            <person name="Suttiyut T."/>
            <person name="Ogas R."/>
            <person name="Tomko P."/>
            <person name="Gavelis G."/>
            <person name="Widhalm J.R."/>
            <person name="Wisecaver J.H."/>
        </authorList>
    </citation>
    <scope>NUCLEOTIDE SEQUENCE</scope>
    <source>
        <strain evidence="2">ECLA1</strain>
    </source>
</reference>
<protein>
    <submittedName>
        <fullName evidence="2">Uncharacterized protein</fullName>
    </submittedName>
</protein>
<gene>
    <name evidence="2" type="ORF">RRG08_013871</name>
</gene>
<evidence type="ECO:0000313" key="3">
    <source>
        <dbReference type="Proteomes" id="UP001283361"/>
    </source>
</evidence>
<sequence>MRLHSPGAPRLHAWLLTRKLTTRIKIDPQAPGRARFGRSEKTSTQNPRNGRRWWSGRINHVGNEPKKKIMDLRQKEHGIRILVKDLTALISSERLIGLEQAKNQSLTGCSCEEAPR</sequence>
<accession>A0AAE1D167</accession>
<organism evidence="2 3">
    <name type="scientific">Elysia crispata</name>
    <name type="common">lettuce slug</name>
    <dbReference type="NCBI Taxonomy" id="231223"/>
    <lineage>
        <taxon>Eukaryota</taxon>
        <taxon>Metazoa</taxon>
        <taxon>Spiralia</taxon>
        <taxon>Lophotrochozoa</taxon>
        <taxon>Mollusca</taxon>
        <taxon>Gastropoda</taxon>
        <taxon>Heterobranchia</taxon>
        <taxon>Euthyneura</taxon>
        <taxon>Panpulmonata</taxon>
        <taxon>Sacoglossa</taxon>
        <taxon>Placobranchoidea</taxon>
        <taxon>Plakobranchidae</taxon>
        <taxon>Elysia</taxon>
    </lineage>
</organism>
<keyword evidence="3" id="KW-1185">Reference proteome</keyword>
<name>A0AAE1D167_9GAST</name>
<dbReference type="AlphaFoldDB" id="A0AAE1D167"/>
<comment type="caution">
    <text evidence="2">The sequence shown here is derived from an EMBL/GenBank/DDBJ whole genome shotgun (WGS) entry which is preliminary data.</text>
</comment>
<proteinExistence type="predicted"/>
<dbReference type="Proteomes" id="UP001283361">
    <property type="component" value="Unassembled WGS sequence"/>
</dbReference>
<dbReference type="EMBL" id="JAWDGP010005930">
    <property type="protein sequence ID" value="KAK3749663.1"/>
    <property type="molecule type" value="Genomic_DNA"/>
</dbReference>
<evidence type="ECO:0000256" key="1">
    <source>
        <dbReference type="SAM" id="MobiDB-lite"/>
    </source>
</evidence>
<feature type="region of interest" description="Disordered" evidence="1">
    <location>
        <begin position="31"/>
        <end position="59"/>
    </location>
</feature>
<evidence type="ECO:0000313" key="2">
    <source>
        <dbReference type="EMBL" id="KAK3749663.1"/>
    </source>
</evidence>